<dbReference type="InterPro" id="IPR022812">
    <property type="entry name" value="Dynamin"/>
</dbReference>
<dbReference type="InterPro" id="IPR000375">
    <property type="entry name" value="Dynamin_stalk"/>
</dbReference>
<evidence type="ECO:0000256" key="2">
    <source>
        <dbReference type="ARBA" id="ARBA00023134"/>
    </source>
</evidence>
<comment type="caution">
    <text evidence="4">The sequence shown here is derived from an EMBL/GenBank/DDBJ whole genome shotgun (WGS) entry which is preliminary data.</text>
</comment>
<organism evidence="4 5">
    <name type="scientific">Colletotrichum tanaceti</name>
    <dbReference type="NCBI Taxonomy" id="1306861"/>
    <lineage>
        <taxon>Eukaryota</taxon>
        <taxon>Fungi</taxon>
        <taxon>Dikarya</taxon>
        <taxon>Ascomycota</taxon>
        <taxon>Pezizomycotina</taxon>
        <taxon>Sordariomycetes</taxon>
        <taxon>Hypocreomycetidae</taxon>
        <taxon>Glomerellales</taxon>
        <taxon>Glomerellaceae</taxon>
        <taxon>Colletotrichum</taxon>
        <taxon>Colletotrichum destructivum species complex</taxon>
    </lineage>
</organism>
<dbReference type="InterPro" id="IPR001401">
    <property type="entry name" value="Dynamin_GTPase"/>
</dbReference>
<dbReference type="Gene3D" id="3.40.50.300">
    <property type="entry name" value="P-loop containing nucleotide triphosphate hydrolases"/>
    <property type="match status" value="1"/>
</dbReference>
<dbReference type="GO" id="GO:0005739">
    <property type="term" value="C:mitochondrion"/>
    <property type="evidence" value="ECO:0007669"/>
    <property type="project" value="TreeGrafter"/>
</dbReference>
<dbReference type="InterPro" id="IPR045063">
    <property type="entry name" value="Dynamin_N"/>
</dbReference>
<dbReference type="Proteomes" id="UP000310108">
    <property type="component" value="Unassembled WGS sequence"/>
</dbReference>
<keyword evidence="1" id="KW-0547">Nucleotide-binding</keyword>
<dbReference type="GO" id="GO:0000266">
    <property type="term" value="P:mitochondrial fission"/>
    <property type="evidence" value="ECO:0007669"/>
    <property type="project" value="TreeGrafter"/>
</dbReference>
<sequence>MTVITLDSSVLDELHSAETKDILDTIDKLAPLGVGKIVDPPQIIVVGDRSSGKSSVLEAISHVSFPARAEGSTRFATELVLRPGGRRRVTANIRFADDTRPDYFQVTEFTQDEMDRIIAEAGVEMELLPDSGRSFSKHVLRLEIEGGDVYPLTLVDLPGCSDEATAAQRAGDEAAIKELVARYMENPNSVVLVVIPANEGVVSEAVVQEVRKHDPTKTRTLRVLTKPDLLEPASSVETGWLQVLRGRRRNALHGPGLGWHVVRNRADHEADLGPRDAVEAQFLELDAWASVPKANRGIAALRARLSRMLHEQIRQGLPSVLDDIQTMLSVRKLELGRLGQPRTTPRDMKGYLIDIAGDYQRLVSQGIRGQYSDPFFGGFNGTDRKLRAQLRNFHRAIRHTLVVHGPAQWVMDCPHSTVRCVGSVCE</sequence>
<dbReference type="AlphaFoldDB" id="A0A4U6X4Z5"/>
<keyword evidence="5" id="KW-1185">Reference proteome</keyword>
<accession>A0A4U6X4Z5</accession>
<dbReference type="InterPro" id="IPR027417">
    <property type="entry name" value="P-loop_NTPase"/>
</dbReference>
<dbReference type="GO" id="GO:0006897">
    <property type="term" value="P:endocytosis"/>
    <property type="evidence" value="ECO:0007669"/>
    <property type="project" value="TreeGrafter"/>
</dbReference>
<dbReference type="Pfam" id="PF01031">
    <property type="entry name" value="Dynamin_M"/>
    <property type="match status" value="1"/>
</dbReference>
<feature type="domain" description="Dynamin-type G" evidence="3">
    <location>
        <begin position="37"/>
        <end position="318"/>
    </location>
</feature>
<dbReference type="GO" id="GO:0003924">
    <property type="term" value="F:GTPase activity"/>
    <property type="evidence" value="ECO:0007669"/>
    <property type="project" value="InterPro"/>
</dbReference>
<evidence type="ECO:0000256" key="1">
    <source>
        <dbReference type="ARBA" id="ARBA00022741"/>
    </source>
</evidence>
<dbReference type="EMBL" id="PJEX01001028">
    <property type="protein sequence ID" value="TKW48437.1"/>
    <property type="molecule type" value="Genomic_DNA"/>
</dbReference>
<dbReference type="CDD" id="cd08771">
    <property type="entry name" value="DLP_1"/>
    <property type="match status" value="1"/>
</dbReference>
<keyword evidence="2" id="KW-0342">GTP-binding</keyword>
<dbReference type="GO" id="GO:0048312">
    <property type="term" value="P:intracellular distribution of mitochondria"/>
    <property type="evidence" value="ECO:0007669"/>
    <property type="project" value="TreeGrafter"/>
</dbReference>
<dbReference type="PRINTS" id="PR00195">
    <property type="entry name" value="DYNAMIN"/>
</dbReference>
<dbReference type="SUPFAM" id="SSF52540">
    <property type="entry name" value="P-loop containing nucleoside triphosphate hydrolases"/>
    <property type="match status" value="1"/>
</dbReference>
<evidence type="ECO:0000313" key="5">
    <source>
        <dbReference type="Proteomes" id="UP000310108"/>
    </source>
</evidence>
<dbReference type="SMART" id="SM00053">
    <property type="entry name" value="DYNc"/>
    <property type="match status" value="1"/>
</dbReference>
<dbReference type="GO" id="GO:0005525">
    <property type="term" value="F:GTP binding"/>
    <property type="evidence" value="ECO:0007669"/>
    <property type="project" value="InterPro"/>
</dbReference>
<dbReference type="PROSITE" id="PS51718">
    <property type="entry name" value="G_DYNAMIN_2"/>
    <property type="match status" value="1"/>
</dbReference>
<dbReference type="GO" id="GO:0008017">
    <property type="term" value="F:microtubule binding"/>
    <property type="evidence" value="ECO:0007669"/>
    <property type="project" value="TreeGrafter"/>
</dbReference>
<dbReference type="PANTHER" id="PTHR11566">
    <property type="entry name" value="DYNAMIN"/>
    <property type="match status" value="1"/>
</dbReference>
<dbReference type="InterPro" id="IPR030381">
    <property type="entry name" value="G_DYNAMIN_dom"/>
</dbReference>
<proteinExistence type="predicted"/>
<dbReference type="GO" id="GO:0016020">
    <property type="term" value="C:membrane"/>
    <property type="evidence" value="ECO:0007669"/>
    <property type="project" value="TreeGrafter"/>
</dbReference>
<name>A0A4U6X4Z5_9PEZI</name>
<dbReference type="STRING" id="1306861.A0A4U6X4Z5"/>
<protein>
    <submittedName>
        <fullName evidence="4">Interferon-induced GTP-binding protein MxC</fullName>
    </submittedName>
</protein>
<evidence type="ECO:0000313" key="4">
    <source>
        <dbReference type="EMBL" id="TKW48437.1"/>
    </source>
</evidence>
<evidence type="ECO:0000259" key="3">
    <source>
        <dbReference type="PROSITE" id="PS51718"/>
    </source>
</evidence>
<dbReference type="PANTHER" id="PTHR11566:SF21">
    <property type="entry name" value="DYNAMIN RELATED PROTEIN 1, ISOFORM A"/>
    <property type="match status" value="1"/>
</dbReference>
<dbReference type="Pfam" id="PF00350">
    <property type="entry name" value="Dynamin_N"/>
    <property type="match status" value="1"/>
</dbReference>
<reference evidence="4 5" key="1">
    <citation type="journal article" date="2019" name="PLoS ONE">
        <title>Comparative genome analysis indicates high evolutionary potential of pathogenicity genes in Colletotrichum tanaceti.</title>
        <authorList>
            <person name="Lelwala R.V."/>
            <person name="Korhonen P.K."/>
            <person name="Young N.D."/>
            <person name="Scott J.B."/>
            <person name="Ades P.A."/>
            <person name="Gasser R.B."/>
            <person name="Taylor P.W.J."/>
        </authorList>
    </citation>
    <scope>NUCLEOTIDE SEQUENCE [LARGE SCALE GENOMIC DNA]</scope>
    <source>
        <strain evidence="4">BRIP57314</strain>
    </source>
</reference>
<dbReference type="GO" id="GO:0016559">
    <property type="term" value="P:peroxisome fission"/>
    <property type="evidence" value="ECO:0007669"/>
    <property type="project" value="TreeGrafter"/>
</dbReference>
<gene>
    <name evidence="4" type="primary">mxc</name>
    <name evidence="4" type="ORF">CTA1_4973</name>
</gene>
<dbReference type="GO" id="GO:0005874">
    <property type="term" value="C:microtubule"/>
    <property type="evidence" value="ECO:0007669"/>
    <property type="project" value="TreeGrafter"/>
</dbReference>